<dbReference type="GO" id="GO:0032977">
    <property type="term" value="F:membrane insertase activity"/>
    <property type="evidence" value="ECO:0007669"/>
    <property type="project" value="InterPro"/>
</dbReference>
<dbReference type="AlphaFoldDB" id="G8TUZ4"/>
<reference evidence="13" key="1">
    <citation type="submission" date="2011-12" db="EMBL/GenBank/DDBJ databases">
        <title>The complete genome of chromosome of Sulfobacillus acidophilus DSM 10332.</title>
        <authorList>
            <person name="Lucas S."/>
            <person name="Han J."/>
            <person name="Lapidus A."/>
            <person name="Bruce D."/>
            <person name="Goodwin L."/>
            <person name="Pitluck S."/>
            <person name="Peters L."/>
            <person name="Kyrpides N."/>
            <person name="Mavromatis K."/>
            <person name="Ivanova N."/>
            <person name="Mikhailova N."/>
            <person name="Chertkov O."/>
            <person name="Saunders E."/>
            <person name="Detter J.C."/>
            <person name="Tapia R."/>
            <person name="Han C."/>
            <person name="Land M."/>
            <person name="Hauser L."/>
            <person name="Markowitz V."/>
            <person name="Cheng J.-F."/>
            <person name="Hugenholtz P."/>
            <person name="Woyke T."/>
            <person name="Wu D."/>
            <person name="Pukall R."/>
            <person name="Gehrich-Schroeter G."/>
            <person name="Schneider S."/>
            <person name="Klenk H.-P."/>
            <person name="Eisen J.A."/>
        </authorList>
    </citation>
    <scope>NUCLEOTIDE SEQUENCE [LARGE SCALE GENOMIC DNA]</scope>
    <source>
        <strain evidence="13">ATCC 700253 / DSM 10332 / NAL</strain>
    </source>
</reference>
<proteinExistence type="inferred from homology"/>
<keyword evidence="6 10" id="KW-1133">Transmembrane helix</keyword>
<dbReference type="GO" id="GO:0051205">
    <property type="term" value="P:protein insertion into membrane"/>
    <property type="evidence" value="ECO:0007669"/>
    <property type="project" value="TreeGrafter"/>
</dbReference>
<evidence type="ECO:0000256" key="4">
    <source>
        <dbReference type="ARBA" id="ARBA00022692"/>
    </source>
</evidence>
<evidence type="ECO:0000313" key="13">
    <source>
        <dbReference type="Proteomes" id="UP000005439"/>
    </source>
</evidence>
<sequence>MGIWHAFTGLLTAIFVAFSHWSGSYVVGIILLTLLVRLVLLPLGISQARSMQKMARLAPKQRELQQRHKGNPQTLNAEIAKLYKEEGVNPASGCLPLILQIPVMYGLFDVLRNFHYDKYHLSSWIWKNLGHPDHTGILAILVAVSTFFMQKQAMAMTPPQPETQASQKMMLWMMPIVFGYVAFKFPAGLSIYYVVSNIFQVAQTTILLRKPVGGAAGGTPATH</sequence>
<evidence type="ECO:0000256" key="9">
    <source>
        <dbReference type="RuleBase" id="RU003945"/>
    </source>
</evidence>
<dbReference type="PRINTS" id="PR00701">
    <property type="entry name" value="60KDINNERMP"/>
</dbReference>
<gene>
    <name evidence="12" type="ordered locus">Sulac_3522</name>
</gene>
<dbReference type="Proteomes" id="UP000005439">
    <property type="component" value="Chromosome"/>
</dbReference>
<dbReference type="PANTHER" id="PTHR12428">
    <property type="entry name" value="OXA1"/>
    <property type="match status" value="1"/>
</dbReference>
<reference evidence="12 13" key="2">
    <citation type="journal article" date="2012" name="Stand. Genomic Sci.">
        <title>Complete genome sequence of the moderately thermophilic mineral-sulfide-oxidizing firmicute Sulfobacillus acidophilus type strain (NAL(T)).</title>
        <authorList>
            <person name="Anderson I."/>
            <person name="Chertkov O."/>
            <person name="Chen A."/>
            <person name="Saunders E."/>
            <person name="Lapidus A."/>
            <person name="Nolan M."/>
            <person name="Lucas S."/>
            <person name="Hammon N."/>
            <person name="Deshpande S."/>
            <person name="Cheng J.F."/>
            <person name="Han C."/>
            <person name="Tapia R."/>
            <person name="Goodwin L.A."/>
            <person name="Pitluck S."/>
            <person name="Liolios K."/>
            <person name="Pagani I."/>
            <person name="Ivanova N."/>
            <person name="Mikhailova N."/>
            <person name="Pati A."/>
            <person name="Palaniappan K."/>
            <person name="Land M."/>
            <person name="Pan C."/>
            <person name="Rohde M."/>
            <person name="Pukall R."/>
            <person name="Goker M."/>
            <person name="Detter J.C."/>
            <person name="Woyke T."/>
            <person name="Bristow J."/>
            <person name="Eisen J.A."/>
            <person name="Markowitz V."/>
            <person name="Hugenholtz P."/>
            <person name="Kyrpides N.C."/>
            <person name="Klenk H.P."/>
            <person name="Mavromatis K."/>
        </authorList>
    </citation>
    <scope>NUCLEOTIDE SEQUENCE [LARGE SCALE GENOMIC DNA]</scope>
    <source>
        <strain evidence="13">ATCC 700253 / DSM 10332 / NAL</strain>
    </source>
</reference>
<dbReference type="InterPro" id="IPR028055">
    <property type="entry name" value="YidC/Oxa/ALB_C"/>
</dbReference>
<dbReference type="STRING" id="679936.Sulac_3522"/>
<keyword evidence="4 9" id="KW-0812">Transmembrane</keyword>
<evidence type="ECO:0000259" key="11">
    <source>
        <dbReference type="Pfam" id="PF02096"/>
    </source>
</evidence>
<dbReference type="InterPro" id="IPR001708">
    <property type="entry name" value="YidC/ALB3/OXA1/COX18"/>
</dbReference>
<accession>G8TUZ4</accession>
<dbReference type="KEGG" id="sap:Sulac_3522"/>
<dbReference type="NCBIfam" id="TIGR03592">
    <property type="entry name" value="yidC_oxa1_cterm"/>
    <property type="match status" value="1"/>
</dbReference>
<name>G8TUZ4_SULAD</name>
<comment type="similarity">
    <text evidence="9">Belongs to the OXA1/ALB3/YidC family.</text>
</comment>
<keyword evidence="13" id="KW-1185">Reference proteome</keyword>
<keyword evidence="7 10" id="KW-0472">Membrane</keyword>
<evidence type="ECO:0000256" key="10">
    <source>
        <dbReference type="SAM" id="Phobius"/>
    </source>
</evidence>
<dbReference type="HOGENOM" id="CLU_036138_4_2_9"/>
<comment type="subcellular location">
    <subcellularLocation>
        <location evidence="1">Cell membrane</location>
        <topology evidence="1">Multi-pass membrane protein</topology>
    </subcellularLocation>
    <subcellularLocation>
        <location evidence="9">Membrane</location>
        <topology evidence="9">Multi-pass membrane protein</topology>
    </subcellularLocation>
</comment>
<dbReference type="InterPro" id="IPR047196">
    <property type="entry name" value="YidC_ALB_C"/>
</dbReference>
<dbReference type="Pfam" id="PF02096">
    <property type="entry name" value="60KD_IMP"/>
    <property type="match status" value="1"/>
</dbReference>
<evidence type="ECO:0000256" key="3">
    <source>
        <dbReference type="ARBA" id="ARBA00022475"/>
    </source>
</evidence>
<dbReference type="GO" id="GO:0015031">
    <property type="term" value="P:protein transport"/>
    <property type="evidence" value="ECO:0007669"/>
    <property type="project" value="UniProtKB-KW"/>
</dbReference>
<organism evidence="12 13">
    <name type="scientific">Sulfobacillus acidophilus (strain ATCC 700253 / DSM 10332 / NAL)</name>
    <dbReference type="NCBI Taxonomy" id="679936"/>
    <lineage>
        <taxon>Bacteria</taxon>
        <taxon>Bacillati</taxon>
        <taxon>Bacillota</taxon>
        <taxon>Clostridia</taxon>
        <taxon>Eubacteriales</taxon>
        <taxon>Clostridiales Family XVII. Incertae Sedis</taxon>
        <taxon>Sulfobacillus</taxon>
    </lineage>
</organism>
<evidence type="ECO:0000256" key="1">
    <source>
        <dbReference type="ARBA" id="ARBA00004651"/>
    </source>
</evidence>
<feature type="transmembrane region" description="Helical" evidence="10">
    <location>
        <begin position="25"/>
        <end position="45"/>
    </location>
</feature>
<evidence type="ECO:0000256" key="8">
    <source>
        <dbReference type="ARBA" id="ARBA00023186"/>
    </source>
</evidence>
<protein>
    <submittedName>
        <fullName evidence="12">Membrane protein insertase, YidC/Oxa1 family</fullName>
    </submittedName>
</protein>
<dbReference type="PANTHER" id="PTHR12428:SF65">
    <property type="entry name" value="CYTOCHROME C OXIDASE ASSEMBLY PROTEIN COX18, MITOCHONDRIAL"/>
    <property type="match status" value="1"/>
</dbReference>
<evidence type="ECO:0000256" key="2">
    <source>
        <dbReference type="ARBA" id="ARBA00022448"/>
    </source>
</evidence>
<evidence type="ECO:0000256" key="6">
    <source>
        <dbReference type="ARBA" id="ARBA00022989"/>
    </source>
</evidence>
<feature type="transmembrane region" description="Helical" evidence="10">
    <location>
        <begin position="131"/>
        <end position="149"/>
    </location>
</feature>
<feature type="transmembrane region" description="Helical" evidence="10">
    <location>
        <begin position="170"/>
        <end position="195"/>
    </location>
</feature>
<dbReference type="GO" id="GO:0005886">
    <property type="term" value="C:plasma membrane"/>
    <property type="evidence" value="ECO:0007669"/>
    <property type="project" value="UniProtKB-SubCell"/>
</dbReference>
<keyword evidence="3" id="KW-1003">Cell membrane</keyword>
<evidence type="ECO:0000256" key="7">
    <source>
        <dbReference type="ARBA" id="ARBA00023136"/>
    </source>
</evidence>
<evidence type="ECO:0000313" key="12">
    <source>
        <dbReference type="EMBL" id="AEW06959.1"/>
    </source>
</evidence>
<feature type="domain" description="Membrane insertase YidC/Oxa/ALB C-terminal" evidence="11">
    <location>
        <begin position="25"/>
        <end position="207"/>
    </location>
</feature>
<dbReference type="EMBL" id="CP003179">
    <property type="protein sequence ID" value="AEW06959.1"/>
    <property type="molecule type" value="Genomic_DNA"/>
</dbReference>
<dbReference type="PATRIC" id="fig|679936.5.peg.3643"/>
<dbReference type="CDD" id="cd20070">
    <property type="entry name" value="5TM_YidC_Alb3"/>
    <property type="match status" value="1"/>
</dbReference>
<keyword evidence="8" id="KW-0143">Chaperone</keyword>
<keyword evidence="2" id="KW-0813">Transport</keyword>
<keyword evidence="5" id="KW-0653">Protein transport</keyword>
<evidence type="ECO:0000256" key="5">
    <source>
        <dbReference type="ARBA" id="ARBA00022927"/>
    </source>
</evidence>